<dbReference type="Gene3D" id="2.40.50.140">
    <property type="entry name" value="Nucleic acid-binding proteins"/>
    <property type="match status" value="1"/>
</dbReference>
<proteinExistence type="inferred from homology"/>
<dbReference type="FunFam" id="2.40.50.140:FF:000191">
    <property type="entry name" value="DNA-directed RNA polymerases I, II, and III subunit RPABC3"/>
    <property type="match status" value="1"/>
</dbReference>
<dbReference type="STRING" id="1296096.A0A1B9I0Q9"/>
<dbReference type="SUPFAM" id="SSF50249">
    <property type="entry name" value="Nucleic acid-binding proteins"/>
    <property type="match status" value="1"/>
</dbReference>
<keyword evidence="4" id="KW-0240">DNA-directed RNA polymerase</keyword>
<dbReference type="PANTHER" id="PTHR10917">
    <property type="entry name" value="DNA-DIRECTED RNA POLYMERASES I, II, AND III SUBUNIT RPABC3"/>
    <property type="match status" value="1"/>
</dbReference>
<dbReference type="InterPro" id="IPR005570">
    <property type="entry name" value="RPABC3"/>
</dbReference>
<dbReference type="InterPro" id="IPR012340">
    <property type="entry name" value="NA-bd_OB-fold"/>
</dbReference>
<evidence type="ECO:0000313" key="4">
    <source>
        <dbReference type="EMBL" id="OCF49107.1"/>
    </source>
</evidence>
<evidence type="ECO:0000313" key="6">
    <source>
        <dbReference type="Proteomes" id="UP000094020"/>
    </source>
</evidence>
<reference evidence="4" key="1">
    <citation type="submission" date="2013-07" db="EMBL/GenBank/DDBJ databases">
        <title>The Genome Sequence of Cryptococcus pinus CBS10737.</title>
        <authorList>
            <consortium name="The Broad Institute Genome Sequencing Platform"/>
            <person name="Cuomo C."/>
            <person name="Litvintseva A."/>
            <person name="Chen Y."/>
            <person name="Heitman J."/>
            <person name="Sun S."/>
            <person name="Springer D."/>
            <person name="Dromer F."/>
            <person name="Young S.K."/>
            <person name="Zeng Q."/>
            <person name="Gargeya S."/>
            <person name="Fitzgerald M."/>
            <person name="Abouelleil A."/>
            <person name="Alvarado L."/>
            <person name="Berlin A.M."/>
            <person name="Chapman S.B."/>
            <person name="Dewar J."/>
            <person name="Goldberg J."/>
            <person name="Griggs A."/>
            <person name="Gujja S."/>
            <person name="Hansen M."/>
            <person name="Howarth C."/>
            <person name="Imamovic A."/>
            <person name="Larimer J."/>
            <person name="McCowan C."/>
            <person name="Murphy C."/>
            <person name="Pearson M."/>
            <person name="Priest M."/>
            <person name="Roberts A."/>
            <person name="Saif S."/>
            <person name="Shea T."/>
            <person name="Sykes S."/>
            <person name="Wortman J."/>
            <person name="Nusbaum C."/>
            <person name="Birren B."/>
        </authorList>
    </citation>
    <scope>NUCLEOTIDE SEQUENCE [LARGE SCALE GENOMIC DNA]</scope>
    <source>
        <strain evidence="4">CBS 10737</strain>
    </source>
</reference>
<protein>
    <submittedName>
        <fullName evidence="4">DNA-directed RNA polymerase I, II, and III subunit RPABC3</fullName>
    </submittedName>
</protein>
<dbReference type="KEGG" id="kpin:30173163"/>
<keyword evidence="6" id="KW-1185">Reference proteome</keyword>
<evidence type="ECO:0000256" key="2">
    <source>
        <dbReference type="ARBA" id="ARBA00008912"/>
    </source>
</evidence>
<evidence type="ECO:0000313" key="5">
    <source>
        <dbReference type="EMBL" id="WWC72012.1"/>
    </source>
</evidence>
<gene>
    <name evidence="4" type="ORF">I206_04794</name>
    <name evidence="5" type="ORF">I206_105971</name>
</gene>
<accession>A0A1B9I0Q9</accession>
<dbReference type="GO" id="GO:0005736">
    <property type="term" value="C:RNA polymerase I complex"/>
    <property type="evidence" value="ECO:0007669"/>
    <property type="project" value="TreeGrafter"/>
</dbReference>
<dbReference type="Pfam" id="PF03870">
    <property type="entry name" value="RNA_pol_Rpb8"/>
    <property type="match status" value="1"/>
</dbReference>
<evidence type="ECO:0000256" key="3">
    <source>
        <dbReference type="ARBA" id="ARBA00023242"/>
    </source>
</evidence>
<dbReference type="PIRSF" id="PIRSF000779">
    <property type="entry name" value="RNA_pol_Rpb8"/>
    <property type="match status" value="1"/>
</dbReference>
<dbReference type="GeneID" id="30173163"/>
<dbReference type="EMBL" id="KI894012">
    <property type="protein sequence ID" value="OCF49107.1"/>
    <property type="molecule type" value="Genomic_DNA"/>
</dbReference>
<dbReference type="GO" id="GO:0005666">
    <property type="term" value="C:RNA polymerase III complex"/>
    <property type="evidence" value="ECO:0007669"/>
    <property type="project" value="TreeGrafter"/>
</dbReference>
<dbReference type="AlphaFoldDB" id="A0A1B9I0Q9"/>
<reference evidence="5" key="2">
    <citation type="submission" date="2013-07" db="EMBL/GenBank/DDBJ databases">
        <authorList>
            <consortium name="The Broad Institute Genome Sequencing Platform"/>
            <person name="Cuomo C."/>
            <person name="Litvintseva A."/>
            <person name="Chen Y."/>
            <person name="Heitman J."/>
            <person name="Sun S."/>
            <person name="Springer D."/>
            <person name="Dromer F."/>
            <person name="Young S.K."/>
            <person name="Zeng Q."/>
            <person name="Gargeya S."/>
            <person name="Fitzgerald M."/>
            <person name="Abouelleil A."/>
            <person name="Alvarado L."/>
            <person name="Berlin A.M."/>
            <person name="Chapman S.B."/>
            <person name="Dewar J."/>
            <person name="Goldberg J."/>
            <person name="Griggs A."/>
            <person name="Gujja S."/>
            <person name="Hansen M."/>
            <person name="Howarth C."/>
            <person name="Imamovic A."/>
            <person name="Larimer J."/>
            <person name="McCowan C."/>
            <person name="Murphy C."/>
            <person name="Pearson M."/>
            <person name="Priest M."/>
            <person name="Roberts A."/>
            <person name="Saif S."/>
            <person name="Shea T."/>
            <person name="Sykes S."/>
            <person name="Wortman J."/>
            <person name="Nusbaum C."/>
            <person name="Birren B."/>
        </authorList>
    </citation>
    <scope>NUCLEOTIDE SEQUENCE</scope>
    <source>
        <strain evidence="5">CBS 10737</strain>
    </source>
</reference>
<dbReference type="GO" id="GO:0003899">
    <property type="term" value="F:DNA-directed RNA polymerase activity"/>
    <property type="evidence" value="ECO:0007669"/>
    <property type="project" value="InterPro"/>
</dbReference>
<name>A0A1B9I0Q9_9TREE</name>
<keyword evidence="3" id="KW-0539">Nucleus</keyword>
<comment type="similarity">
    <text evidence="2">Belongs to the eukaryotic RPB8 RNA polymerase subunit family.</text>
</comment>
<dbReference type="GO" id="GO:0005665">
    <property type="term" value="C:RNA polymerase II, core complex"/>
    <property type="evidence" value="ECO:0007669"/>
    <property type="project" value="TreeGrafter"/>
</dbReference>
<sequence>MADSSNIIFEDRFTVETVDKDGKKFDRVSRITAPSHNLQMSLTLDLANELYPLTEGEVFTLAIARTLIPEEFSNDNNDDDGISSDNGEKSKKIKRELWRSENMGLGEDYDYVMFGKIYKFDDSAQGDNQTTAYFSFGGLLMALRGSYRHLASVVVGENVYLLMRK</sequence>
<dbReference type="EMBL" id="CP144526">
    <property type="protein sequence ID" value="WWC72012.1"/>
    <property type="molecule type" value="Genomic_DNA"/>
</dbReference>
<comment type="subcellular location">
    <subcellularLocation>
        <location evidence="1">Nucleus</location>
    </subcellularLocation>
</comment>
<dbReference type="GO" id="GO:0006351">
    <property type="term" value="P:DNA-templated transcription"/>
    <property type="evidence" value="ECO:0007669"/>
    <property type="project" value="InterPro"/>
</dbReference>
<reference evidence="5" key="4">
    <citation type="submission" date="2024-02" db="EMBL/GenBank/DDBJ databases">
        <title>Comparative genomics of Cryptococcus and Kwoniella reveals pathogenesis evolution and contrasting modes of karyotype evolution via chromosome fusion or intercentromeric recombination.</title>
        <authorList>
            <person name="Coelho M.A."/>
            <person name="David-Palma M."/>
            <person name="Shea T."/>
            <person name="Bowers K."/>
            <person name="McGinley-Smith S."/>
            <person name="Mohammad A.W."/>
            <person name="Gnirke A."/>
            <person name="Yurkov A.M."/>
            <person name="Nowrousian M."/>
            <person name="Sun S."/>
            <person name="Cuomo C.A."/>
            <person name="Heitman J."/>
        </authorList>
    </citation>
    <scope>NUCLEOTIDE SEQUENCE</scope>
    <source>
        <strain evidence="5">CBS 10737</strain>
    </source>
</reference>
<dbReference type="PANTHER" id="PTHR10917:SF0">
    <property type="entry name" value="DNA-DIRECTED RNA POLYMERASES I, II, AND III SUBUNIT RPABC3"/>
    <property type="match status" value="1"/>
</dbReference>
<dbReference type="SMART" id="SM00658">
    <property type="entry name" value="RPOL8c"/>
    <property type="match status" value="1"/>
</dbReference>
<keyword evidence="4" id="KW-0804">Transcription</keyword>
<dbReference type="Proteomes" id="UP000094020">
    <property type="component" value="Chromosome 8"/>
</dbReference>
<dbReference type="RefSeq" id="XP_019010326.1">
    <property type="nucleotide sequence ID" value="XM_019156524.1"/>
</dbReference>
<organism evidence="4">
    <name type="scientific">Kwoniella pini CBS 10737</name>
    <dbReference type="NCBI Taxonomy" id="1296096"/>
    <lineage>
        <taxon>Eukaryota</taxon>
        <taxon>Fungi</taxon>
        <taxon>Dikarya</taxon>
        <taxon>Basidiomycota</taxon>
        <taxon>Agaricomycotina</taxon>
        <taxon>Tremellomycetes</taxon>
        <taxon>Tremellales</taxon>
        <taxon>Cryptococcaceae</taxon>
        <taxon>Kwoniella</taxon>
    </lineage>
</organism>
<dbReference type="OrthoDB" id="20018at2759"/>
<reference evidence="4" key="3">
    <citation type="submission" date="2016-07" db="EMBL/GenBank/DDBJ databases">
        <title>Evolution of pathogenesis and genome organization in the Tremellales.</title>
        <authorList>
            <person name="Cuomo C."/>
            <person name="Litvintseva A."/>
            <person name="Heitman J."/>
            <person name="Chen Y."/>
            <person name="Sun S."/>
            <person name="Springer D."/>
            <person name="Dromer F."/>
            <person name="Young S."/>
            <person name="Zeng Q."/>
            <person name="Chapman S."/>
            <person name="Gujja S."/>
            <person name="Saif S."/>
            <person name="Birren B."/>
        </authorList>
    </citation>
    <scope>NUCLEOTIDE SEQUENCE</scope>
    <source>
        <strain evidence="4">CBS 10737</strain>
    </source>
</reference>
<evidence type="ECO:0000256" key="1">
    <source>
        <dbReference type="ARBA" id="ARBA00004123"/>
    </source>
</evidence>